<dbReference type="EMBL" id="ON604651">
    <property type="protein sequence ID" value="UTQ78138.1"/>
    <property type="molecule type" value="Genomic_DNA"/>
</dbReference>
<name>A0A9E7NP67_9CAUD</name>
<protein>
    <submittedName>
        <fullName evidence="1">Uncharacterized protein</fullName>
    </submittedName>
</protein>
<accession>A0A9E7NP67</accession>
<dbReference type="Proteomes" id="UP001060072">
    <property type="component" value="Segment"/>
</dbReference>
<keyword evidence="2" id="KW-1185">Reference proteome</keyword>
<organism evidence="1 2">
    <name type="scientific">Aeromonas phage JELG-KS1</name>
    <dbReference type="NCBI Taxonomy" id="2951233"/>
    <lineage>
        <taxon>Viruses</taxon>
        <taxon>Duplodnaviria</taxon>
        <taxon>Heunggongvirae</taxon>
        <taxon>Uroviricota</taxon>
        <taxon>Caudoviricetes</taxon>
        <taxon>Autographivirales</taxon>
        <taxon>Autotranscriptaviridae</taxon>
        <taxon>Studiervirinae</taxon>
        <taxon>Jelgvirus</taxon>
        <taxon>Jelgvirus JELGKS1</taxon>
    </lineage>
</organism>
<proteinExistence type="predicted"/>
<evidence type="ECO:0000313" key="1">
    <source>
        <dbReference type="EMBL" id="UTQ78138.1"/>
    </source>
</evidence>
<reference evidence="1" key="1">
    <citation type="submission" date="2022-05" db="EMBL/GenBank/DDBJ databases">
        <title>Complete genome sequence of Aeromonas phage JELG-KS1.</title>
        <authorList>
            <person name="Svanberga K."/>
            <person name="Dislers A."/>
            <person name="Kazaks A."/>
            <person name="Zrelovs N."/>
        </authorList>
    </citation>
    <scope>NUCLEOTIDE SEQUENCE</scope>
</reference>
<evidence type="ECO:0000313" key="2">
    <source>
        <dbReference type="Proteomes" id="UP001060072"/>
    </source>
</evidence>
<sequence length="71" mass="7963">MVKYNIKRLVAQLRLNGNLEVSMYELSDGRWLVGYGHHEVITVTPELAAIEFNSCTTHAMTASAIIEPEDD</sequence>